<evidence type="ECO:0000313" key="2">
    <source>
        <dbReference type="EMBL" id="MBW2941715.1"/>
    </source>
</evidence>
<dbReference type="EMBL" id="JAHWDQ010000003">
    <property type="protein sequence ID" value="MBW2941715.1"/>
    <property type="molecule type" value="Genomic_DNA"/>
</dbReference>
<feature type="transmembrane region" description="Helical" evidence="1">
    <location>
        <begin position="88"/>
        <end position="112"/>
    </location>
</feature>
<proteinExistence type="predicted"/>
<reference evidence="2" key="1">
    <citation type="submission" date="2021-07" db="EMBL/GenBank/DDBJ databases">
        <title>Zhongshania sp. CAU 1632 isolated from seawater.</title>
        <authorList>
            <person name="Kim W."/>
        </authorList>
    </citation>
    <scope>NUCLEOTIDE SEQUENCE</scope>
    <source>
        <strain evidence="2">CAU 1632</strain>
    </source>
</reference>
<feature type="transmembrane region" description="Helical" evidence="1">
    <location>
        <begin position="181"/>
        <end position="200"/>
    </location>
</feature>
<gene>
    <name evidence="2" type="ORF">KXJ70_13040</name>
</gene>
<evidence type="ECO:0000313" key="3">
    <source>
        <dbReference type="Proteomes" id="UP001166291"/>
    </source>
</evidence>
<accession>A0ABS6VTR4</accession>
<keyword evidence="1" id="KW-0812">Transmembrane</keyword>
<keyword evidence="3" id="KW-1185">Reference proteome</keyword>
<dbReference type="RefSeq" id="WP_219043945.1">
    <property type="nucleotide sequence ID" value="NZ_JAHWDQ010000003.1"/>
</dbReference>
<keyword evidence="1" id="KW-0472">Membrane</keyword>
<feature type="transmembrane region" description="Helical" evidence="1">
    <location>
        <begin position="6"/>
        <end position="23"/>
    </location>
</feature>
<name>A0ABS6VTR4_9GAMM</name>
<evidence type="ECO:0008006" key="4">
    <source>
        <dbReference type="Google" id="ProtNLM"/>
    </source>
</evidence>
<feature type="transmembrane region" description="Helical" evidence="1">
    <location>
        <begin position="220"/>
        <end position="242"/>
    </location>
</feature>
<sequence>MINSSSYLLALLLGYLLMSIAVGRRGYVINAKCQVSTIWLPAVLHGLMLAMLTVLFRAEYKLAIIAATSMFAFYAVLNIGLSKFSCSLSALAVLLLKHGMQVVIIVCVFLSVDKLWPSLPGYFMAQLTAHNLAVLLAYFLVLRPASVIIGHIMYPWQQKLSGEDDTLVNGGAFIGYLERGLTLTFVLISQWHAIGFLLTAKSILRFNELKGSHHPQRSEYVLLGTLLSFSLSIGVGLAVYLLDVSNS</sequence>
<evidence type="ECO:0000256" key="1">
    <source>
        <dbReference type="SAM" id="Phobius"/>
    </source>
</evidence>
<protein>
    <recommendedName>
        <fullName evidence="4">NADH:quinone oxidoreductase/Mrp antiporter membrane subunit domain-containing protein</fullName>
    </recommendedName>
</protein>
<feature type="transmembrane region" description="Helical" evidence="1">
    <location>
        <begin position="62"/>
        <end position="81"/>
    </location>
</feature>
<organism evidence="2 3">
    <name type="scientific">Zhongshania aquimaris</name>
    <dbReference type="NCBI Taxonomy" id="2857107"/>
    <lineage>
        <taxon>Bacteria</taxon>
        <taxon>Pseudomonadati</taxon>
        <taxon>Pseudomonadota</taxon>
        <taxon>Gammaproteobacteria</taxon>
        <taxon>Cellvibrionales</taxon>
        <taxon>Spongiibacteraceae</taxon>
        <taxon>Zhongshania</taxon>
    </lineage>
</organism>
<feature type="transmembrane region" description="Helical" evidence="1">
    <location>
        <begin position="132"/>
        <end position="154"/>
    </location>
</feature>
<feature type="transmembrane region" description="Helical" evidence="1">
    <location>
        <begin position="35"/>
        <end position="56"/>
    </location>
</feature>
<keyword evidence="1" id="KW-1133">Transmembrane helix</keyword>
<dbReference type="Proteomes" id="UP001166291">
    <property type="component" value="Unassembled WGS sequence"/>
</dbReference>
<comment type="caution">
    <text evidence="2">The sequence shown here is derived from an EMBL/GenBank/DDBJ whole genome shotgun (WGS) entry which is preliminary data.</text>
</comment>